<sequence length="83" mass="9412">MSQPPAKRRRVELTLKDKIKLITESTAQPKPSLKALGDAYSWQTGTLWKPDDHAGPETVRFTESLLYLTQLYARSLNRSVLVV</sequence>
<evidence type="ECO:0000313" key="1">
    <source>
        <dbReference type="EMBL" id="KAH3850761.1"/>
    </source>
</evidence>
<evidence type="ECO:0000313" key="2">
    <source>
        <dbReference type="Proteomes" id="UP000828390"/>
    </source>
</evidence>
<organism evidence="1 2">
    <name type="scientific">Dreissena polymorpha</name>
    <name type="common">Zebra mussel</name>
    <name type="synonym">Mytilus polymorpha</name>
    <dbReference type="NCBI Taxonomy" id="45954"/>
    <lineage>
        <taxon>Eukaryota</taxon>
        <taxon>Metazoa</taxon>
        <taxon>Spiralia</taxon>
        <taxon>Lophotrochozoa</taxon>
        <taxon>Mollusca</taxon>
        <taxon>Bivalvia</taxon>
        <taxon>Autobranchia</taxon>
        <taxon>Heteroconchia</taxon>
        <taxon>Euheterodonta</taxon>
        <taxon>Imparidentia</taxon>
        <taxon>Neoheterodontei</taxon>
        <taxon>Myida</taxon>
        <taxon>Dreissenoidea</taxon>
        <taxon>Dreissenidae</taxon>
        <taxon>Dreissena</taxon>
    </lineage>
</organism>
<reference evidence="1" key="1">
    <citation type="journal article" date="2019" name="bioRxiv">
        <title>The Genome of the Zebra Mussel, Dreissena polymorpha: A Resource for Invasive Species Research.</title>
        <authorList>
            <person name="McCartney M.A."/>
            <person name="Auch B."/>
            <person name="Kono T."/>
            <person name="Mallez S."/>
            <person name="Zhang Y."/>
            <person name="Obille A."/>
            <person name="Becker A."/>
            <person name="Abrahante J.E."/>
            <person name="Garbe J."/>
            <person name="Badalamenti J.P."/>
            <person name="Herman A."/>
            <person name="Mangelson H."/>
            <person name="Liachko I."/>
            <person name="Sullivan S."/>
            <person name="Sone E.D."/>
            <person name="Koren S."/>
            <person name="Silverstein K.A.T."/>
            <person name="Beckman K.B."/>
            <person name="Gohl D.M."/>
        </authorList>
    </citation>
    <scope>NUCLEOTIDE SEQUENCE</scope>
    <source>
        <strain evidence="1">Duluth1</strain>
        <tissue evidence="1">Whole animal</tissue>
    </source>
</reference>
<gene>
    <name evidence="1" type="ORF">DPMN_093234</name>
</gene>
<dbReference type="AlphaFoldDB" id="A0A9D4L354"/>
<protein>
    <submittedName>
        <fullName evidence="1">Uncharacterized protein</fullName>
    </submittedName>
</protein>
<name>A0A9D4L354_DREPO</name>
<dbReference type="EMBL" id="JAIWYP010000003">
    <property type="protein sequence ID" value="KAH3850761.1"/>
    <property type="molecule type" value="Genomic_DNA"/>
</dbReference>
<proteinExistence type="predicted"/>
<reference evidence="1" key="2">
    <citation type="submission" date="2020-11" db="EMBL/GenBank/DDBJ databases">
        <authorList>
            <person name="McCartney M.A."/>
            <person name="Auch B."/>
            <person name="Kono T."/>
            <person name="Mallez S."/>
            <person name="Becker A."/>
            <person name="Gohl D.M."/>
            <person name="Silverstein K.A.T."/>
            <person name="Koren S."/>
            <person name="Bechman K.B."/>
            <person name="Herman A."/>
            <person name="Abrahante J.E."/>
            <person name="Garbe J."/>
        </authorList>
    </citation>
    <scope>NUCLEOTIDE SEQUENCE</scope>
    <source>
        <strain evidence="1">Duluth1</strain>
        <tissue evidence="1">Whole animal</tissue>
    </source>
</reference>
<comment type="caution">
    <text evidence="1">The sequence shown here is derived from an EMBL/GenBank/DDBJ whole genome shotgun (WGS) entry which is preliminary data.</text>
</comment>
<accession>A0A9D4L354</accession>
<keyword evidence="2" id="KW-1185">Reference proteome</keyword>
<dbReference type="Proteomes" id="UP000828390">
    <property type="component" value="Unassembled WGS sequence"/>
</dbReference>